<name>A0ABV0PPC1_9TELE</name>
<proteinExistence type="predicted"/>
<accession>A0ABV0PPC1</accession>
<dbReference type="EMBL" id="JAHRIO010081194">
    <property type="protein sequence ID" value="MEQ2185233.1"/>
    <property type="molecule type" value="Genomic_DNA"/>
</dbReference>
<gene>
    <name evidence="1" type="ORF">GOODEAATRI_016151</name>
</gene>
<protein>
    <submittedName>
        <fullName evidence="1">Uncharacterized protein</fullName>
    </submittedName>
</protein>
<keyword evidence="2" id="KW-1185">Reference proteome</keyword>
<reference evidence="1 2" key="1">
    <citation type="submission" date="2021-06" db="EMBL/GenBank/DDBJ databases">
        <authorList>
            <person name="Palmer J.M."/>
        </authorList>
    </citation>
    <scope>NUCLEOTIDE SEQUENCE [LARGE SCALE GENOMIC DNA]</scope>
    <source>
        <strain evidence="1 2">GA_2019</strain>
        <tissue evidence="1">Muscle</tissue>
    </source>
</reference>
<organism evidence="1 2">
    <name type="scientific">Goodea atripinnis</name>
    <dbReference type="NCBI Taxonomy" id="208336"/>
    <lineage>
        <taxon>Eukaryota</taxon>
        <taxon>Metazoa</taxon>
        <taxon>Chordata</taxon>
        <taxon>Craniata</taxon>
        <taxon>Vertebrata</taxon>
        <taxon>Euteleostomi</taxon>
        <taxon>Actinopterygii</taxon>
        <taxon>Neopterygii</taxon>
        <taxon>Teleostei</taxon>
        <taxon>Neoteleostei</taxon>
        <taxon>Acanthomorphata</taxon>
        <taxon>Ovalentaria</taxon>
        <taxon>Atherinomorphae</taxon>
        <taxon>Cyprinodontiformes</taxon>
        <taxon>Goodeidae</taxon>
        <taxon>Goodea</taxon>
    </lineage>
</organism>
<evidence type="ECO:0000313" key="1">
    <source>
        <dbReference type="EMBL" id="MEQ2185233.1"/>
    </source>
</evidence>
<evidence type="ECO:0000313" key="2">
    <source>
        <dbReference type="Proteomes" id="UP001476798"/>
    </source>
</evidence>
<sequence length="77" mass="8847">MCLTVRVCMDHHVFVSGFCYLRQSTGLHYFSSLTSSDFRGHLTIRSSLCPLSPVTEENMSNLDKHLLLYDSIYEKKS</sequence>
<comment type="caution">
    <text evidence="1">The sequence shown here is derived from an EMBL/GenBank/DDBJ whole genome shotgun (WGS) entry which is preliminary data.</text>
</comment>
<dbReference type="Proteomes" id="UP001476798">
    <property type="component" value="Unassembled WGS sequence"/>
</dbReference>